<evidence type="ECO:0000256" key="2">
    <source>
        <dbReference type="RuleBase" id="RU362097"/>
    </source>
</evidence>
<proteinExistence type="inferred from homology"/>
<accession>A0A2T5FY08</accession>
<keyword evidence="4" id="KW-1185">Reference proteome</keyword>
<sequence length="482" mass="50617">MRAFIPFALLMATALGACSLQPKYVRPAAPVPPSWPKGAAYVEPGDAAALPSVDYRDIFRDPKLQAVIGQALANNRDLRIAAANVAAARGQYRVQRAERLPRIVAGADASVARTSGNGGGANGTSGAARTSDRYSVDLGMAAFEIDLFGRVRSLTDAALNDYFATEAVARTARLALVAETASAWLTLAADRSLLAIAEATEANAVRSVRLTRARLTGGIGTRIDLRQAETILATARADVASFTTQVAQDRNALELLVGAPVAEELLPLSIEAVDGGLAELPVGLDSRILLRRPDVAEAEFTLKAANARIGAARAAFFPSISLTAVAGFASGALDALFKEGAFNWSVAPSATLPIFDGGANRGNLATARAGRDRALAAYELTIQTAFREVADALARRSTIGREFAARSDLLAAASDNYRLSDARYRSGLDSFLASLDAQRTLYGAQQSVVAARLIRADNLVTLYRVLGGDARVEEGAFGPAGR</sequence>
<dbReference type="GO" id="GO:0015562">
    <property type="term" value="F:efflux transmembrane transporter activity"/>
    <property type="evidence" value="ECO:0007669"/>
    <property type="project" value="InterPro"/>
</dbReference>
<feature type="signal peptide" evidence="2">
    <location>
        <begin position="1"/>
        <end position="17"/>
    </location>
</feature>
<dbReference type="PANTHER" id="PTHR30203">
    <property type="entry name" value="OUTER MEMBRANE CATION EFFLUX PROTEIN"/>
    <property type="match status" value="1"/>
</dbReference>
<dbReference type="Pfam" id="PF02321">
    <property type="entry name" value="OEP"/>
    <property type="match status" value="2"/>
</dbReference>
<protein>
    <submittedName>
        <fullName evidence="3">Transporter</fullName>
    </submittedName>
</protein>
<gene>
    <name evidence="3" type="ORF">CLG96_11375</name>
</gene>
<dbReference type="InterPro" id="IPR003423">
    <property type="entry name" value="OMP_efflux"/>
</dbReference>
<dbReference type="PANTHER" id="PTHR30203:SF32">
    <property type="entry name" value="CATION EFFLUX SYSTEM PROTEIN CUSC"/>
    <property type="match status" value="1"/>
</dbReference>
<comment type="caution">
    <text evidence="3">The sequence shown here is derived from an EMBL/GenBank/DDBJ whole genome shotgun (WGS) entry which is preliminary data.</text>
</comment>
<dbReference type="InterPro" id="IPR010131">
    <property type="entry name" value="MdtP/NodT-like"/>
</dbReference>
<dbReference type="OrthoDB" id="7181739at2"/>
<keyword evidence="2" id="KW-0449">Lipoprotein</keyword>
<dbReference type="SUPFAM" id="SSF56954">
    <property type="entry name" value="Outer membrane efflux proteins (OEP)"/>
    <property type="match status" value="1"/>
</dbReference>
<organism evidence="3 4">
    <name type="scientific">Sphingomonas oleivorans</name>
    <dbReference type="NCBI Taxonomy" id="1735121"/>
    <lineage>
        <taxon>Bacteria</taxon>
        <taxon>Pseudomonadati</taxon>
        <taxon>Pseudomonadota</taxon>
        <taxon>Alphaproteobacteria</taxon>
        <taxon>Sphingomonadales</taxon>
        <taxon>Sphingomonadaceae</taxon>
        <taxon>Sphingomonas</taxon>
    </lineage>
</organism>
<reference evidence="3 4" key="1">
    <citation type="submission" date="2017-09" db="EMBL/GenBank/DDBJ databases">
        <title>Sphingomonas panjinensis sp.nov., isolated from oil-contaminated soil.</title>
        <authorList>
            <person name="Wang L."/>
            <person name="Chen L."/>
        </authorList>
    </citation>
    <scope>NUCLEOTIDE SEQUENCE [LARGE SCALE GENOMIC DNA]</scope>
    <source>
        <strain evidence="3 4">FW-11</strain>
    </source>
</reference>
<comment type="subcellular location">
    <subcellularLocation>
        <location evidence="2">Cell membrane</location>
        <topology evidence="2">Lipid-anchor</topology>
    </subcellularLocation>
</comment>
<evidence type="ECO:0000256" key="1">
    <source>
        <dbReference type="ARBA" id="ARBA00007613"/>
    </source>
</evidence>
<dbReference type="Gene3D" id="1.20.1600.10">
    <property type="entry name" value="Outer membrane efflux proteins (OEP)"/>
    <property type="match status" value="1"/>
</dbReference>
<keyword evidence="2" id="KW-0732">Signal</keyword>
<keyword evidence="2" id="KW-1134">Transmembrane beta strand</keyword>
<dbReference type="AlphaFoldDB" id="A0A2T5FY08"/>
<name>A0A2T5FY08_9SPHN</name>
<feature type="chain" id="PRO_5041765373" evidence="2">
    <location>
        <begin position="18"/>
        <end position="482"/>
    </location>
</feature>
<keyword evidence="2" id="KW-0472">Membrane</keyword>
<dbReference type="EMBL" id="NWBU01000009">
    <property type="protein sequence ID" value="PTQ10964.1"/>
    <property type="molecule type" value="Genomic_DNA"/>
</dbReference>
<keyword evidence="2" id="KW-0564">Palmitate</keyword>
<evidence type="ECO:0000313" key="3">
    <source>
        <dbReference type="EMBL" id="PTQ10964.1"/>
    </source>
</evidence>
<dbReference type="NCBIfam" id="TIGR01845">
    <property type="entry name" value="outer_NodT"/>
    <property type="match status" value="1"/>
</dbReference>
<dbReference type="GO" id="GO:0005886">
    <property type="term" value="C:plasma membrane"/>
    <property type="evidence" value="ECO:0007669"/>
    <property type="project" value="UniProtKB-SubCell"/>
</dbReference>
<dbReference type="Proteomes" id="UP000244162">
    <property type="component" value="Unassembled WGS sequence"/>
</dbReference>
<keyword evidence="2" id="KW-0812">Transmembrane</keyword>
<evidence type="ECO:0000313" key="4">
    <source>
        <dbReference type="Proteomes" id="UP000244162"/>
    </source>
</evidence>
<dbReference type="Gene3D" id="2.20.200.10">
    <property type="entry name" value="Outer membrane efflux proteins (OEP)"/>
    <property type="match status" value="1"/>
</dbReference>
<dbReference type="PROSITE" id="PS51257">
    <property type="entry name" value="PROKAR_LIPOPROTEIN"/>
    <property type="match status" value="1"/>
</dbReference>
<comment type="similarity">
    <text evidence="1 2">Belongs to the outer membrane factor (OMF) (TC 1.B.17) family.</text>
</comment>